<reference evidence="2 3" key="1">
    <citation type="journal article" date="2000" name="Arch. Microbiol.">
        <title>Rhodobaca bogoriensis gen. nov. and sp. nov., an alkaliphilic purple nonsulfur bacterium from African Rift Valley soda lakes.</title>
        <authorList>
            <person name="Milford A.D."/>
            <person name="Achenbach L.A."/>
            <person name="Jung D.O."/>
            <person name="Madigan M.T."/>
        </authorList>
    </citation>
    <scope>NUCLEOTIDE SEQUENCE [LARGE SCALE GENOMIC DNA]</scope>
    <source>
        <strain evidence="2 3">2376</strain>
    </source>
</reference>
<name>A0A7Z0KZY7_9RHOB</name>
<evidence type="ECO:0000256" key="1">
    <source>
        <dbReference type="SAM" id="MobiDB-lite"/>
    </source>
</evidence>
<dbReference type="Proteomes" id="UP000529417">
    <property type="component" value="Unassembled WGS sequence"/>
</dbReference>
<feature type="compositionally biased region" description="Basic and acidic residues" evidence="1">
    <location>
        <begin position="30"/>
        <end position="48"/>
    </location>
</feature>
<gene>
    <name evidence="2" type="ORF">HUK65_18170</name>
</gene>
<feature type="region of interest" description="Disordered" evidence="1">
    <location>
        <begin position="27"/>
        <end position="48"/>
    </location>
</feature>
<sequence length="48" mass="4948">RIVAALGDEAAQALQVTLDATSLAMASAEQEGRDGTVDLDSDDRSGQE</sequence>
<comment type="caution">
    <text evidence="2">The sequence shown here is derived from an EMBL/GenBank/DDBJ whole genome shotgun (WGS) entry which is preliminary data.</text>
</comment>
<protein>
    <submittedName>
        <fullName evidence="2">Uncharacterized protein</fullName>
    </submittedName>
</protein>
<accession>A0A7Z0KZY7</accession>
<evidence type="ECO:0000313" key="2">
    <source>
        <dbReference type="EMBL" id="NYS26884.1"/>
    </source>
</evidence>
<evidence type="ECO:0000313" key="3">
    <source>
        <dbReference type="Proteomes" id="UP000529417"/>
    </source>
</evidence>
<feature type="non-terminal residue" evidence="2">
    <location>
        <position position="1"/>
    </location>
</feature>
<organism evidence="2 3">
    <name type="scientific">Rhabdonatronobacter sediminivivens</name>
    <dbReference type="NCBI Taxonomy" id="2743469"/>
    <lineage>
        <taxon>Bacteria</taxon>
        <taxon>Pseudomonadati</taxon>
        <taxon>Pseudomonadota</taxon>
        <taxon>Alphaproteobacteria</taxon>
        <taxon>Rhodobacterales</taxon>
        <taxon>Paracoccaceae</taxon>
        <taxon>Rhabdonatronobacter</taxon>
    </lineage>
</organism>
<dbReference type="EMBL" id="JACBXS010000097">
    <property type="protein sequence ID" value="NYS26884.1"/>
    <property type="molecule type" value="Genomic_DNA"/>
</dbReference>
<keyword evidence="3" id="KW-1185">Reference proteome</keyword>
<proteinExistence type="predicted"/>
<dbReference type="AlphaFoldDB" id="A0A7Z0KZY7"/>